<dbReference type="PROSITE" id="PS51719">
    <property type="entry name" value="G_SEPTIN"/>
    <property type="match status" value="1"/>
</dbReference>
<dbReference type="AlphaFoldDB" id="A0A9P6YHY6"/>
<protein>
    <recommendedName>
        <fullName evidence="6">Septin-type G domain-containing protein</fullName>
    </recommendedName>
</protein>
<dbReference type="InterPro" id="IPR016491">
    <property type="entry name" value="Septin"/>
</dbReference>
<evidence type="ECO:0000259" key="6">
    <source>
        <dbReference type="PROSITE" id="PS51719"/>
    </source>
</evidence>
<dbReference type="EMBL" id="JAANIT010000320">
    <property type="protein sequence ID" value="KAG1549031.1"/>
    <property type="molecule type" value="Genomic_DNA"/>
</dbReference>
<evidence type="ECO:0000256" key="1">
    <source>
        <dbReference type="ARBA" id="ARBA00022741"/>
    </source>
</evidence>
<organism evidence="7 8">
    <name type="scientific">Rhizopus oryzae</name>
    <name type="common">Mucormycosis agent</name>
    <name type="synonym">Rhizopus arrhizus var. delemar</name>
    <dbReference type="NCBI Taxonomy" id="64495"/>
    <lineage>
        <taxon>Eukaryota</taxon>
        <taxon>Fungi</taxon>
        <taxon>Fungi incertae sedis</taxon>
        <taxon>Mucoromycota</taxon>
        <taxon>Mucoromycotina</taxon>
        <taxon>Mucoromycetes</taxon>
        <taxon>Mucorales</taxon>
        <taxon>Mucorineae</taxon>
        <taxon>Rhizopodaceae</taxon>
        <taxon>Rhizopus</taxon>
    </lineage>
</organism>
<evidence type="ECO:0000313" key="7">
    <source>
        <dbReference type="EMBL" id="KAG1549031.1"/>
    </source>
</evidence>
<keyword evidence="2 3" id="KW-0342">GTP-binding</keyword>
<dbReference type="InterPro" id="IPR030379">
    <property type="entry name" value="G_SEPTIN_dom"/>
</dbReference>
<comment type="similarity">
    <text evidence="3">Belongs to the TRAFAC class TrmE-Era-EngA-EngB-Septin-like GTPase superfamily. Septin GTPase family.</text>
</comment>
<keyword evidence="4" id="KW-0175">Coiled coil</keyword>
<evidence type="ECO:0000256" key="3">
    <source>
        <dbReference type="RuleBase" id="RU004560"/>
    </source>
</evidence>
<feature type="coiled-coil region" evidence="4">
    <location>
        <begin position="322"/>
        <end position="374"/>
    </location>
</feature>
<dbReference type="SUPFAM" id="SSF52540">
    <property type="entry name" value="P-loop containing nucleoside triphosphate hydrolases"/>
    <property type="match status" value="1"/>
</dbReference>
<dbReference type="GO" id="GO:0032156">
    <property type="term" value="C:septin cytoskeleton"/>
    <property type="evidence" value="ECO:0007669"/>
    <property type="project" value="UniProtKB-ARBA"/>
</dbReference>
<reference evidence="7" key="1">
    <citation type="journal article" date="2020" name="Microb. Genom.">
        <title>Genetic diversity of clinical and environmental Mucorales isolates obtained from an investigation of mucormycosis cases among solid organ transplant recipients.</title>
        <authorList>
            <person name="Nguyen M.H."/>
            <person name="Kaul D."/>
            <person name="Muto C."/>
            <person name="Cheng S.J."/>
            <person name="Richter R.A."/>
            <person name="Bruno V.M."/>
            <person name="Liu G."/>
            <person name="Beyhan S."/>
            <person name="Sundermann A.J."/>
            <person name="Mounaud S."/>
            <person name="Pasculle A.W."/>
            <person name="Nierman W.C."/>
            <person name="Driscoll E."/>
            <person name="Cumbie R."/>
            <person name="Clancy C.J."/>
            <person name="Dupont C.L."/>
        </authorList>
    </citation>
    <scope>NUCLEOTIDE SEQUENCE</scope>
    <source>
        <strain evidence="7">GL16</strain>
    </source>
</reference>
<dbReference type="GO" id="GO:0005525">
    <property type="term" value="F:GTP binding"/>
    <property type="evidence" value="ECO:0007669"/>
    <property type="project" value="UniProtKB-KW"/>
</dbReference>
<feature type="domain" description="Septin-type G" evidence="6">
    <location>
        <begin position="32"/>
        <end position="305"/>
    </location>
</feature>
<evidence type="ECO:0000256" key="2">
    <source>
        <dbReference type="ARBA" id="ARBA00023134"/>
    </source>
</evidence>
<evidence type="ECO:0000256" key="4">
    <source>
        <dbReference type="SAM" id="Coils"/>
    </source>
</evidence>
<gene>
    <name evidence="7" type="ORF">G6F51_003307</name>
</gene>
<dbReference type="FunFam" id="3.40.50.300:FF:000238">
    <property type="entry name" value="Cell division control 12"/>
    <property type="match status" value="1"/>
</dbReference>
<feature type="compositionally biased region" description="Polar residues" evidence="5">
    <location>
        <begin position="395"/>
        <end position="409"/>
    </location>
</feature>
<dbReference type="Pfam" id="PF00735">
    <property type="entry name" value="Septin"/>
    <property type="match status" value="1"/>
</dbReference>
<sequence>MEAVVSLPEPITAPGTGIANLPNQRHKIVAKNGANFTLMVCGESGLGKTTFVNTLFTTTIKEHKNLNKRRIKPPSKTVQIQITRAELEEKMFKVKLTIIDTPGFGDYVNNRHGWIPIVDFIDDQHENYMRQEQQPCRKGVVDMRVHVCLYFVKPTGHTLSPLDVEVMKRLGSRVNLIPVIAKADTLTPSDLAKFKQNILDVIAAQNIQCYSSPIESDDEATTKRNMNIMAAMPFAIIGSTQDVMTPDGRKVKGREYSWGVAEVENDDHCDFKKLRSLLIRTHMLDLITTTEETHYENYRQIQMETRKFGDPRTEKDENAKFAEEEEQLRKDFTEKVKAEESRFRQWEQQLLAERDRLHKELEIQSDRIKELQYEIDSYYSQLMNNHNNKQDTRRQQSSSPGADSTSNAWRNWAEEHSDSNIRSLSERKFYKPTKEQLERILPCLVLCFCNKPAHRTYTLEYGPVLECGNYQVEPNDNNIKTKYICGFHVHELAWNKLRNRLMQEGHLNTDYLELRACPLFNFTFCTIFYITNDYPMKPPSVPLCFCNRPVIIRDNKTASSLNKLKVIEFTCQNCDIEGVRPKCSWILRANEVAFPRPKQRLHRDVNSDNYTNAKQDKLALIRSHQKSVVSESHKHDLLSALSTPLGHTQQQDFATQFGSLKLENDIPLEPSSSNSTSGSCSPRYRSLLVPTSVIAKKSSAVSKSNVSSVGSTTPTNLVIDEEQENVVHCLKRQIEILQASKDRYQRESEEIRSVCQKAKIEAEVYQKLAYRYKSEREEEMILRLNTQERLSSIEVDVVEMIAEKEELLAKISALPEQDPQEDGLEKCKLIVLCVP</sequence>
<dbReference type="Gene3D" id="3.40.50.300">
    <property type="entry name" value="P-loop containing nucleotide triphosphate hydrolases"/>
    <property type="match status" value="1"/>
</dbReference>
<accession>A0A9P6YHY6</accession>
<keyword evidence="1 3" id="KW-0547">Nucleotide-binding</keyword>
<dbReference type="InterPro" id="IPR027417">
    <property type="entry name" value="P-loop_NTPase"/>
</dbReference>
<evidence type="ECO:0000313" key="8">
    <source>
        <dbReference type="Proteomes" id="UP000717996"/>
    </source>
</evidence>
<dbReference type="GO" id="GO:0005938">
    <property type="term" value="C:cell cortex"/>
    <property type="evidence" value="ECO:0007669"/>
    <property type="project" value="UniProtKB-ARBA"/>
</dbReference>
<name>A0A9P6YHY6_RHIOR</name>
<dbReference type="PANTHER" id="PTHR18884">
    <property type="entry name" value="SEPTIN"/>
    <property type="match status" value="1"/>
</dbReference>
<evidence type="ECO:0000256" key="5">
    <source>
        <dbReference type="SAM" id="MobiDB-lite"/>
    </source>
</evidence>
<dbReference type="CDD" id="cd01850">
    <property type="entry name" value="CDC_Septin"/>
    <property type="match status" value="1"/>
</dbReference>
<dbReference type="Proteomes" id="UP000717996">
    <property type="component" value="Unassembled WGS sequence"/>
</dbReference>
<feature type="coiled-coil region" evidence="4">
    <location>
        <begin position="727"/>
        <end position="761"/>
    </location>
</feature>
<dbReference type="OrthoDB" id="2227470at2759"/>
<proteinExistence type="inferred from homology"/>
<feature type="region of interest" description="Disordered" evidence="5">
    <location>
        <begin position="388"/>
        <end position="410"/>
    </location>
</feature>
<comment type="caution">
    <text evidence="7">The sequence shown here is derived from an EMBL/GenBank/DDBJ whole genome shotgun (WGS) entry which is preliminary data.</text>
</comment>